<dbReference type="OrthoDB" id="5350673at2759"/>
<dbReference type="Pfam" id="PF00172">
    <property type="entry name" value="Zn_clus"/>
    <property type="match status" value="1"/>
</dbReference>
<dbReference type="InterPro" id="IPR036864">
    <property type="entry name" value="Zn2-C6_fun-type_DNA-bd_sf"/>
</dbReference>
<reference evidence="4" key="1">
    <citation type="journal article" date="2020" name="Stud. Mycol.">
        <title>101 Dothideomycetes genomes: a test case for predicting lifestyles and emergence of pathogens.</title>
        <authorList>
            <person name="Haridas S."/>
            <person name="Albert R."/>
            <person name="Binder M."/>
            <person name="Bloem J."/>
            <person name="Labutti K."/>
            <person name="Salamov A."/>
            <person name="Andreopoulos B."/>
            <person name="Baker S."/>
            <person name="Barry K."/>
            <person name="Bills G."/>
            <person name="Bluhm B."/>
            <person name="Cannon C."/>
            <person name="Castanera R."/>
            <person name="Culley D."/>
            <person name="Daum C."/>
            <person name="Ezra D."/>
            <person name="Gonzalez J."/>
            <person name="Henrissat B."/>
            <person name="Kuo A."/>
            <person name="Liang C."/>
            <person name="Lipzen A."/>
            <person name="Lutzoni F."/>
            <person name="Magnuson J."/>
            <person name="Mondo S."/>
            <person name="Nolan M."/>
            <person name="Ohm R."/>
            <person name="Pangilinan J."/>
            <person name="Park H.-J."/>
            <person name="Ramirez L."/>
            <person name="Alfaro M."/>
            <person name="Sun H."/>
            <person name="Tritt A."/>
            <person name="Yoshinaga Y."/>
            <person name="Zwiers L.-H."/>
            <person name="Turgeon B."/>
            <person name="Goodwin S."/>
            <person name="Spatafora J."/>
            <person name="Crous P."/>
            <person name="Grigoriev I."/>
        </authorList>
    </citation>
    <scope>NUCLEOTIDE SEQUENCE</scope>
    <source>
        <strain evidence="4">HMLAC05119</strain>
    </source>
</reference>
<keyword evidence="5" id="KW-1185">Reference proteome</keyword>
<dbReference type="PANTHER" id="PTHR47657">
    <property type="entry name" value="STEROL REGULATORY ELEMENT-BINDING PROTEIN ECM22"/>
    <property type="match status" value="1"/>
</dbReference>
<keyword evidence="1" id="KW-0539">Nucleus</keyword>
<feature type="compositionally biased region" description="Polar residues" evidence="2">
    <location>
        <begin position="60"/>
        <end position="90"/>
    </location>
</feature>
<evidence type="ECO:0000256" key="2">
    <source>
        <dbReference type="SAM" id="MobiDB-lite"/>
    </source>
</evidence>
<sequence length="535" mass="58903">MATRRAHNKSRLGCHQCKRRRIKCDVKQPSCKNCDKKSLDCSFQLLAPTSRLSIVPATSPKPSRTHNLSPSSTLEAKTTPTYTSSLQSASPGREIPLIPLTPSPRQVTISDDEMTYQLEDFSLAPLESLPSSSIVFSDVLEYTSKDPSQSVASSLSIPPSLPVPTSWSPILQSLPTSLCALLSHYEYTTTLTLHPSDSAKAAWITHMPGLANNHAYLLNCVLSVASLHLGRLHDRNSPQRIEMNALAASRMNKALSTYTTELSNVTKDNAAALFASATLTAVYLFRTTKMDMDELRSSLRQDKAAAPPDEIVQKMFKCALRPIWGLRGPLTVLMSGWMWVWSGNMQSVAARSWWPTHIVPATLQAVTENERLSVLKDSWPSDDGTGDLAQALEYLRESFALVSQLTLPNTYPPVTSIPYSIDSSNTTCTLTDRGAIFVWATQVSRTFMQRIEAQDPHALVLLAHYAILPGRVRNVWWLEGLGADIVTAIALVLGEEGRSLIEWPATMVGVDLGDLGSERKDRLEGRPEEMGMDVI</sequence>
<dbReference type="InterPro" id="IPR021858">
    <property type="entry name" value="Fun_TF"/>
</dbReference>
<dbReference type="SMART" id="SM00066">
    <property type="entry name" value="GAL4"/>
    <property type="match status" value="1"/>
</dbReference>
<dbReference type="EMBL" id="ML979142">
    <property type="protein sequence ID" value="KAF1911820.1"/>
    <property type="molecule type" value="Genomic_DNA"/>
</dbReference>
<name>A0A6A5QAF7_AMPQU</name>
<dbReference type="InterPro" id="IPR001138">
    <property type="entry name" value="Zn2Cys6_DnaBD"/>
</dbReference>
<dbReference type="SUPFAM" id="SSF57701">
    <property type="entry name" value="Zn2/Cys6 DNA-binding domain"/>
    <property type="match status" value="1"/>
</dbReference>
<evidence type="ECO:0000313" key="4">
    <source>
        <dbReference type="EMBL" id="KAF1911820.1"/>
    </source>
</evidence>
<feature type="region of interest" description="Disordered" evidence="2">
    <location>
        <begin position="54"/>
        <end position="104"/>
    </location>
</feature>
<accession>A0A6A5QAF7</accession>
<proteinExistence type="predicted"/>
<dbReference type="PANTHER" id="PTHR47657:SF7">
    <property type="entry name" value="STEROL REGULATORY ELEMENT-BINDING PROTEIN ECM22"/>
    <property type="match status" value="1"/>
</dbReference>
<dbReference type="AlphaFoldDB" id="A0A6A5QAF7"/>
<dbReference type="GO" id="GO:0000981">
    <property type="term" value="F:DNA-binding transcription factor activity, RNA polymerase II-specific"/>
    <property type="evidence" value="ECO:0007669"/>
    <property type="project" value="InterPro"/>
</dbReference>
<dbReference type="GO" id="GO:0008270">
    <property type="term" value="F:zinc ion binding"/>
    <property type="evidence" value="ECO:0007669"/>
    <property type="project" value="InterPro"/>
</dbReference>
<protein>
    <recommendedName>
        <fullName evidence="3">Zn(2)-C6 fungal-type domain-containing protein</fullName>
    </recommendedName>
</protein>
<dbReference type="PROSITE" id="PS00463">
    <property type="entry name" value="ZN2_CY6_FUNGAL_1"/>
    <property type="match status" value="1"/>
</dbReference>
<organism evidence="4 5">
    <name type="scientific">Ampelomyces quisqualis</name>
    <name type="common">Powdery mildew agent</name>
    <dbReference type="NCBI Taxonomy" id="50730"/>
    <lineage>
        <taxon>Eukaryota</taxon>
        <taxon>Fungi</taxon>
        <taxon>Dikarya</taxon>
        <taxon>Ascomycota</taxon>
        <taxon>Pezizomycotina</taxon>
        <taxon>Dothideomycetes</taxon>
        <taxon>Pleosporomycetidae</taxon>
        <taxon>Pleosporales</taxon>
        <taxon>Pleosporineae</taxon>
        <taxon>Phaeosphaeriaceae</taxon>
        <taxon>Ampelomyces</taxon>
    </lineage>
</organism>
<dbReference type="Proteomes" id="UP000800096">
    <property type="component" value="Unassembled WGS sequence"/>
</dbReference>
<evidence type="ECO:0000313" key="5">
    <source>
        <dbReference type="Proteomes" id="UP000800096"/>
    </source>
</evidence>
<gene>
    <name evidence="4" type="ORF">BDU57DRAFT_560192</name>
</gene>
<evidence type="ECO:0000256" key="1">
    <source>
        <dbReference type="ARBA" id="ARBA00023242"/>
    </source>
</evidence>
<feature type="domain" description="Zn(2)-C6 fungal-type" evidence="3">
    <location>
        <begin position="13"/>
        <end position="43"/>
    </location>
</feature>
<dbReference type="Pfam" id="PF11951">
    <property type="entry name" value="Fungal_trans_2"/>
    <property type="match status" value="1"/>
</dbReference>
<dbReference type="InterPro" id="IPR052400">
    <property type="entry name" value="Zn2-C6_fungal_TF"/>
</dbReference>
<dbReference type="CDD" id="cd00067">
    <property type="entry name" value="GAL4"/>
    <property type="match status" value="1"/>
</dbReference>
<evidence type="ECO:0000259" key="3">
    <source>
        <dbReference type="PROSITE" id="PS50048"/>
    </source>
</evidence>
<dbReference type="Gene3D" id="4.10.240.10">
    <property type="entry name" value="Zn(2)-C6 fungal-type DNA-binding domain"/>
    <property type="match status" value="1"/>
</dbReference>
<dbReference type="PROSITE" id="PS50048">
    <property type="entry name" value="ZN2_CY6_FUNGAL_2"/>
    <property type="match status" value="1"/>
</dbReference>